<dbReference type="Proteomes" id="UP000054342">
    <property type="component" value="Unassembled WGS sequence"/>
</dbReference>
<proteinExistence type="predicted"/>
<organism evidence="1 2">
    <name type="scientific">Exophiala xenobiotica</name>
    <dbReference type="NCBI Taxonomy" id="348802"/>
    <lineage>
        <taxon>Eukaryota</taxon>
        <taxon>Fungi</taxon>
        <taxon>Dikarya</taxon>
        <taxon>Ascomycota</taxon>
        <taxon>Pezizomycotina</taxon>
        <taxon>Eurotiomycetes</taxon>
        <taxon>Chaetothyriomycetidae</taxon>
        <taxon>Chaetothyriales</taxon>
        <taxon>Herpotrichiellaceae</taxon>
        <taxon>Exophiala</taxon>
    </lineage>
</organism>
<protein>
    <submittedName>
        <fullName evidence="1">Uncharacterized protein</fullName>
    </submittedName>
</protein>
<dbReference type="OrthoDB" id="2322999at2759"/>
<evidence type="ECO:0000313" key="2">
    <source>
        <dbReference type="Proteomes" id="UP000054342"/>
    </source>
</evidence>
<dbReference type="AlphaFoldDB" id="A0A0D2BKP4"/>
<name>A0A0D2BKP4_9EURO</name>
<dbReference type="GeneID" id="25330563"/>
<dbReference type="RefSeq" id="XP_013313640.1">
    <property type="nucleotide sequence ID" value="XM_013458186.1"/>
</dbReference>
<gene>
    <name evidence="1" type="ORF">PV05_08655</name>
</gene>
<sequence>MTAATYSHMTYMALKDLRTAHETFISLFGPSFIQNVARPLLQRHKCQQLWGFTLLYRPFDLSSSEKLTRYADAAIVCDTDPYDADEGPDPFSQNLRRKLLITEAAKEGGVAYMAYEFEVRQESSQPREVNPGGPSSVDVLNFLDAFAQETRRAGLDGVLGLSGWPWCGARRDDRGLLERIEDEAVVYYHYGEHGIAELVDAVQSGWFWWEQDSGAKEVNVWAVDRRVKKTRSREW</sequence>
<evidence type="ECO:0000313" key="1">
    <source>
        <dbReference type="EMBL" id="KIW53056.1"/>
    </source>
</evidence>
<accession>A0A0D2BKP4</accession>
<reference evidence="1 2" key="1">
    <citation type="submission" date="2015-01" db="EMBL/GenBank/DDBJ databases">
        <title>The Genome Sequence of Exophiala xenobiotica CBS118157.</title>
        <authorList>
            <consortium name="The Broad Institute Genomics Platform"/>
            <person name="Cuomo C."/>
            <person name="de Hoog S."/>
            <person name="Gorbushina A."/>
            <person name="Stielow B."/>
            <person name="Teixiera M."/>
            <person name="Abouelleil A."/>
            <person name="Chapman S.B."/>
            <person name="Priest M."/>
            <person name="Young S.K."/>
            <person name="Wortman J."/>
            <person name="Nusbaum C."/>
            <person name="Birren B."/>
        </authorList>
    </citation>
    <scope>NUCLEOTIDE SEQUENCE [LARGE SCALE GENOMIC DNA]</scope>
    <source>
        <strain evidence="1 2">CBS 118157</strain>
    </source>
</reference>
<dbReference type="HOGENOM" id="CLU_1180241_0_0_1"/>
<keyword evidence="2" id="KW-1185">Reference proteome</keyword>
<dbReference type="EMBL" id="KN847321">
    <property type="protein sequence ID" value="KIW53056.1"/>
    <property type="molecule type" value="Genomic_DNA"/>
</dbReference>